<protein>
    <submittedName>
        <fullName evidence="9">O-methylsterigmatocystin oxidoreductase Short=OMST oxidoreductase</fullName>
        <ecNumber evidence="9">1.14.-.-</ecNumber>
    </submittedName>
</protein>
<dbReference type="SUPFAM" id="SSF48264">
    <property type="entry name" value="Cytochrome P450"/>
    <property type="match status" value="1"/>
</dbReference>
<dbReference type="EMBL" id="CAOJ01016005">
    <property type="protein sequence ID" value="CCO36465.1"/>
    <property type="molecule type" value="Genomic_DNA"/>
</dbReference>
<keyword evidence="4" id="KW-0349">Heme</keyword>
<evidence type="ECO:0000256" key="5">
    <source>
        <dbReference type="ARBA" id="ARBA00022723"/>
    </source>
</evidence>
<evidence type="ECO:0000256" key="4">
    <source>
        <dbReference type="ARBA" id="ARBA00022617"/>
    </source>
</evidence>
<dbReference type="GO" id="GO:0004497">
    <property type="term" value="F:monooxygenase activity"/>
    <property type="evidence" value="ECO:0007669"/>
    <property type="project" value="UniProtKB-KW"/>
</dbReference>
<dbReference type="InterPro" id="IPR036396">
    <property type="entry name" value="Cyt_P450_sf"/>
</dbReference>
<keyword evidence="7" id="KW-0408">Iron</keyword>
<evidence type="ECO:0000256" key="3">
    <source>
        <dbReference type="ARBA" id="ARBA00010617"/>
    </source>
</evidence>
<evidence type="ECO:0000256" key="7">
    <source>
        <dbReference type="ARBA" id="ARBA00023004"/>
    </source>
</evidence>
<dbReference type="InterPro" id="IPR001128">
    <property type="entry name" value="Cyt_P450"/>
</dbReference>
<comment type="cofactor">
    <cofactor evidence="1">
        <name>heme</name>
        <dbReference type="ChEBI" id="CHEBI:30413"/>
    </cofactor>
</comment>
<evidence type="ECO:0000313" key="9">
    <source>
        <dbReference type="EMBL" id="CCO36465.1"/>
    </source>
</evidence>
<proteinExistence type="inferred from homology"/>
<evidence type="ECO:0000256" key="2">
    <source>
        <dbReference type="ARBA" id="ARBA00005179"/>
    </source>
</evidence>
<dbReference type="GO" id="GO:0020037">
    <property type="term" value="F:heme binding"/>
    <property type="evidence" value="ECO:0007669"/>
    <property type="project" value="InterPro"/>
</dbReference>
<dbReference type="Proteomes" id="UP000012065">
    <property type="component" value="Unassembled WGS sequence"/>
</dbReference>
<name>M5CBI9_THACB</name>
<keyword evidence="5" id="KW-0479">Metal-binding</keyword>
<dbReference type="PANTHER" id="PTHR46300">
    <property type="entry name" value="P450, PUTATIVE (EUROFUNG)-RELATED-RELATED"/>
    <property type="match status" value="1"/>
</dbReference>
<sequence length="261" mass="28956">MFRAAYGYRFKSDKDPFYMNAAQASHNLFNAAMTSNFLVNAFPILSRVPDWIPGTGWKRTAREWRDQKTEAVDAPYEWAKQQIATGDFERSILSALLADDEGSAGLSAMDREAELKELCYAVFVGGTDTTATVLVNFVAAMVANPEAQAKAQAEIDSVIGYAARLPTLADEQQLPYLRKLTLEVLRWLPVGPTGGLPHASSQDDTYQGYDIQKGTILIGNVWAMSRDEAVYQDADKFDPERFADPKTVPVPSFGWGRRQVT</sequence>
<comment type="caution">
    <text evidence="9">The sequence shown here is derived from an EMBL/GenBank/DDBJ whole genome shotgun (WGS) entry which is preliminary data.</text>
</comment>
<comment type="pathway">
    <text evidence="2">Secondary metabolite biosynthesis.</text>
</comment>
<evidence type="ECO:0000256" key="8">
    <source>
        <dbReference type="ARBA" id="ARBA00023033"/>
    </source>
</evidence>
<dbReference type="PANTHER" id="PTHR46300:SF7">
    <property type="entry name" value="P450, PUTATIVE (EUROFUNG)-RELATED"/>
    <property type="match status" value="1"/>
</dbReference>
<dbReference type="HOGENOM" id="CLU_001570_2_0_1"/>
<dbReference type="EC" id="1.14.-.-" evidence="9"/>
<keyword evidence="6 9" id="KW-0560">Oxidoreductase</keyword>
<evidence type="ECO:0000256" key="6">
    <source>
        <dbReference type="ARBA" id="ARBA00023002"/>
    </source>
</evidence>
<dbReference type="Gene3D" id="1.10.630.10">
    <property type="entry name" value="Cytochrome P450"/>
    <property type="match status" value="1"/>
</dbReference>
<accession>M5CBI9</accession>
<evidence type="ECO:0000256" key="1">
    <source>
        <dbReference type="ARBA" id="ARBA00001971"/>
    </source>
</evidence>
<dbReference type="Pfam" id="PF00067">
    <property type="entry name" value="p450"/>
    <property type="match status" value="1"/>
</dbReference>
<evidence type="ECO:0000313" key="10">
    <source>
        <dbReference type="Proteomes" id="UP000012065"/>
    </source>
</evidence>
<dbReference type="PRINTS" id="PR00463">
    <property type="entry name" value="EP450I"/>
</dbReference>
<dbReference type="InterPro" id="IPR050364">
    <property type="entry name" value="Cytochrome_P450_fung"/>
</dbReference>
<gene>
    <name evidence="9" type="ORF">BN14_10600</name>
</gene>
<dbReference type="GO" id="GO:0016705">
    <property type="term" value="F:oxidoreductase activity, acting on paired donors, with incorporation or reduction of molecular oxygen"/>
    <property type="evidence" value="ECO:0007669"/>
    <property type="project" value="InterPro"/>
</dbReference>
<dbReference type="AlphaFoldDB" id="M5CBI9"/>
<reference evidence="9 10" key="1">
    <citation type="journal article" date="2013" name="J. Biotechnol.">
        <title>Establishment and interpretation of the genome sequence of the phytopathogenic fungus Rhizoctonia solani AG1-IB isolate 7/3/14.</title>
        <authorList>
            <person name="Wibberg D.W."/>
            <person name="Jelonek L.J."/>
            <person name="Rupp O.R."/>
            <person name="Hennig M.H."/>
            <person name="Eikmeyer F.E."/>
            <person name="Goesmann A.G."/>
            <person name="Hartmann A.H."/>
            <person name="Borriss R.B."/>
            <person name="Grosch R.G."/>
            <person name="Puehler A.P."/>
            <person name="Schlueter A.S."/>
        </authorList>
    </citation>
    <scope>NUCLEOTIDE SEQUENCE [LARGE SCALE GENOMIC DNA]</scope>
    <source>
        <strain evidence="10">AG1-IB / isolate 7/3/14</strain>
    </source>
</reference>
<keyword evidence="8" id="KW-0503">Monooxygenase</keyword>
<organism evidence="9 10">
    <name type="scientific">Thanatephorus cucumeris (strain AG1-IB / isolate 7/3/14)</name>
    <name type="common">Lettuce bottom rot fungus</name>
    <name type="synonym">Rhizoctonia solani</name>
    <dbReference type="NCBI Taxonomy" id="1108050"/>
    <lineage>
        <taxon>Eukaryota</taxon>
        <taxon>Fungi</taxon>
        <taxon>Dikarya</taxon>
        <taxon>Basidiomycota</taxon>
        <taxon>Agaricomycotina</taxon>
        <taxon>Agaricomycetes</taxon>
        <taxon>Cantharellales</taxon>
        <taxon>Ceratobasidiaceae</taxon>
        <taxon>Rhizoctonia</taxon>
        <taxon>Rhizoctonia solani AG-1</taxon>
    </lineage>
</organism>
<dbReference type="InterPro" id="IPR002401">
    <property type="entry name" value="Cyt_P450_E_grp-I"/>
</dbReference>
<dbReference type="GO" id="GO:0005506">
    <property type="term" value="F:iron ion binding"/>
    <property type="evidence" value="ECO:0007669"/>
    <property type="project" value="InterPro"/>
</dbReference>
<comment type="similarity">
    <text evidence="3">Belongs to the cytochrome P450 family.</text>
</comment>